<evidence type="ECO:0000313" key="2">
    <source>
        <dbReference type="EMBL" id="KAK3106075.1"/>
    </source>
</evidence>
<proteinExistence type="predicted"/>
<evidence type="ECO:0000313" key="3">
    <source>
        <dbReference type="EMBL" id="KAK3107383.1"/>
    </source>
</evidence>
<feature type="domain" description="SGNH hydrolase-type esterase" evidence="1">
    <location>
        <begin position="10"/>
        <end position="158"/>
    </location>
</feature>
<name>A0AA88YTP3_PINIB</name>
<dbReference type="InterPro" id="IPR013830">
    <property type="entry name" value="SGNH_hydro"/>
</dbReference>
<dbReference type="AlphaFoldDB" id="A0AA88YTP3"/>
<dbReference type="EMBL" id="VSWD01000002">
    <property type="protein sequence ID" value="KAK3107383.1"/>
    <property type="molecule type" value="Genomic_DNA"/>
</dbReference>
<dbReference type="SUPFAM" id="SSF52266">
    <property type="entry name" value="SGNH hydrolase"/>
    <property type="match status" value="1"/>
</dbReference>
<dbReference type="EMBL" id="VSWD01000003">
    <property type="protein sequence ID" value="KAK3106075.1"/>
    <property type="molecule type" value="Genomic_DNA"/>
</dbReference>
<dbReference type="Gene3D" id="3.40.50.1110">
    <property type="entry name" value="SGNH hydrolase"/>
    <property type="match status" value="1"/>
</dbReference>
<reference evidence="3" key="1">
    <citation type="submission" date="2019-08" db="EMBL/GenBank/DDBJ databases">
        <title>The improved chromosome-level genome for the pearl oyster Pinctada fucata martensii using PacBio sequencing and Hi-C.</title>
        <authorList>
            <person name="Zheng Z."/>
        </authorList>
    </citation>
    <scope>NUCLEOTIDE SEQUENCE</scope>
    <source>
        <strain evidence="3">ZZ-2019</strain>
        <tissue evidence="3">Adductor muscle</tissue>
    </source>
</reference>
<protein>
    <recommendedName>
        <fullName evidence="1">SGNH hydrolase-type esterase domain-containing protein</fullName>
    </recommendedName>
</protein>
<organism evidence="3 4">
    <name type="scientific">Pinctada imbricata</name>
    <name type="common">Atlantic pearl-oyster</name>
    <name type="synonym">Pinctada martensii</name>
    <dbReference type="NCBI Taxonomy" id="66713"/>
    <lineage>
        <taxon>Eukaryota</taxon>
        <taxon>Metazoa</taxon>
        <taxon>Spiralia</taxon>
        <taxon>Lophotrochozoa</taxon>
        <taxon>Mollusca</taxon>
        <taxon>Bivalvia</taxon>
        <taxon>Autobranchia</taxon>
        <taxon>Pteriomorphia</taxon>
        <taxon>Pterioida</taxon>
        <taxon>Pterioidea</taxon>
        <taxon>Pteriidae</taxon>
        <taxon>Pinctada</taxon>
    </lineage>
</organism>
<evidence type="ECO:0000259" key="1">
    <source>
        <dbReference type="Pfam" id="PF13472"/>
    </source>
</evidence>
<comment type="caution">
    <text evidence="3">The sequence shown here is derived from an EMBL/GenBank/DDBJ whole genome shotgun (WGS) entry which is preliminary data.</text>
</comment>
<dbReference type="Pfam" id="PF13472">
    <property type="entry name" value="Lipase_GDSL_2"/>
    <property type="match status" value="1"/>
</dbReference>
<accession>A0AA88YTP3</accession>
<dbReference type="Proteomes" id="UP001186944">
    <property type="component" value="Unassembled WGS sequence"/>
</dbReference>
<dbReference type="InterPro" id="IPR036514">
    <property type="entry name" value="SGNH_hydro_sf"/>
</dbReference>
<sequence length="186" mass="21489">MAKFGLLGSSYVSRLSRYMHHDMRLPGYVAFWGRGGMKTDNIPEEIWEEIADFKPNCIFMHIGGNDISATVNPRDVAKRILDIRDSLIEKGVKTVFVGEIVRRRPSQKYTPGLTAQEFDRLRKIVNSALKKRLGKNLIRFKDISFPNDYCDDLIHFSDKKTGRCGIEKYMFHVRRCLLSFRLNAGQ</sequence>
<keyword evidence="4" id="KW-1185">Reference proteome</keyword>
<gene>
    <name evidence="2" type="ORF">FSP39_012169</name>
    <name evidence="3" type="ORF">FSP39_013365</name>
</gene>
<evidence type="ECO:0000313" key="4">
    <source>
        <dbReference type="Proteomes" id="UP001186944"/>
    </source>
</evidence>